<evidence type="ECO:0000313" key="1">
    <source>
        <dbReference type="EMBL" id="KAH8017142.1"/>
    </source>
</evidence>
<organism evidence="1 2">
    <name type="scientific">Sphaerodactylus townsendi</name>
    <dbReference type="NCBI Taxonomy" id="933632"/>
    <lineage>
        <taxon>Eukaryota</taxon>
        <taxon>Metazoa</taxon>
        <taxon>Chordata</taxon>
        <taxon>Craniata</taxon>
        <taxon>Vertebrata</taxon>
        <taxon>Euteleostomi</taxon>
        <taxon>Lepidosauria</taxon>
        <taxon>Squamata</taxon>
        <taxon>Bifurcata</taxon>
        <taxon>Gekkota</taxon>
        <taxon>Sphaerodactylidae</taxon>
        <taxon>Sphaerodactylus</taxon>
    </lineage>
</organism>
<dbReference type="Proteomes" id="UP000827872">
    <property type="component" value="Linkage Group LG01"/>
</dbReference>
<name>A0ACB8GCG6_9SAUR</name>
<gene>
    <name evidence="1" type="ORF">K3G42_026619</name>
</gene>
<dbReference type="EMBL" id="CM037614">
    <property type="protein sequence ID" value="KAH8017142.1"/>
    <property type="molecule type" value="Genomic_DNA"/>
</dbReference>
<keyword evidence="2" id="KW-1185">Reference proteome</keyword>
<sequence>MVTKGCYAGIPYLSRKCKCGDGQIKTLKQILLFCCFWKDLIKKSSGQFAFYKSDISLQKLIQMLIFEKDKRIVSLVEKLLPAVNIKRVEGCFKCEAVCGQLAIKEIQFK</sequence>
<proteinExistence type="predicted"/>
<protein>
    <submittedName>
        <fullName evidence="1">Uncharacterized protein</fullName>
    </submittedName>
</protein>
<evidence type="ECO:0000313" key="2">
    <source>
        <dbReference type="Proteomes" id="UP000827872"/>
    </source>
</evidence>
<comment type="caution">
    <text evidence="1">The sequence shown here is derived from an EMBL/GenBank/DDBJ whole genome shotgun (WGS) entry which is preliminary data.</text>
</comment>
<reference evidence="1" key="1">
    <citation type="submission" date="2021-08" db="EMBL/GenBank/DDBJ databases">
        <title>The first chromosome-level gecko genome reveals the dynamic sex chromosomes of Neotropical dwarf geckos (Sphaerodactylidae: Sphaerodactylus).</title>
        <authorList>
            <person name="Pinto B.J."/>
            <person name="Keating S.E."/>
            <person name="Gamble T."/>
        </authorList>
    </citation>
    <scope>NUCLEOTIDE SEQUENCE</scope>
    <source>
        <strain evidence="1">TG3544</strain>
    </source>
</reference>
<accession>A0ACB8GCG6</accession>